<keyword evidence="2" id="KW-0472">Membrane</keyword>
<accession>A0A090U0E5</accession>
<evidence type="ECO:0000313" key="5">
    <source>
        <dbReference type="EMBL" id="GAL36497.1"/>
    </source>
</evidence>
<comment type="subcellular location">
    <subcellularLocation>
        <location evidence="1">Cell outer membrane</location>
    </subcellularLocation>
</comment>
<proteinExistence type="predicted"/>
<evidence type="ECO:0000256" key="3">
    <source>
        <dbReference type="ARBA" id="ARBA00023237"/>
    </source>
</evidence>
<feature type="domain" description="TonB-dependent receptor-like beta-barrel" evidence="4">
    <location>
        <begin position="14"/>
        <end position="68"/>
    </location>
</feature>
<comment type="caution">
    <text evidence="5">The sequence shown here is derived from an EMBL/GenBank/DDBJ whole genome shotgun (WGS) entry which is preliminary data.</text>
</comment>
<dbReference type="InterPro" id="IPR036942">
    <property type="entry name" value="Beta-barrel_TonB_sf"/>
</dbReference>
<dbReference type="Proteomes" id="UP000029224">
    <property type="component" value="Unassembled WGS sequence"/>
</dbReference>
<dbReference type="InterPro" id="IPR000531">
    <property type="entry name" value="Beta-barrel_TonB"/>
</dbReference>
<dbReference type="SUPFAM" id="SSF56935">
    <property type="entry name" value="Porins"/>
    <property type="match status" value="1"/>
</dbReference>
<keyword evidence="3" id="KW-0998">Cell outer membrane</keyword>
<name>A0A090U0E5_9VIBR</name>
<evidence type="ECO:0000256" key="2">
    <source>
        <dbReference type="ARBA" id="ARBA00023136"/>
    </source>
</evidence>
<dbReference type="Gene3D" id="2.40.170.20">
    <property type="entry name" value="TonB-dependent receptor, beta-barrel domain"/>
    <property type="match status" value="1"/>
</dbReference>
<evidence type="ECO:0000256" key="1">
    <source>
        <dbReference type="ARBA" id="ARBA00004442"/>
    </source>
</evidence>
<evidence type="ECO:0000259" key="4">
    <source>
        <dbReference type="Pfam" id="PF00593"/>
    </source>
</evidence>
<evidence type="ECO:0000313" key="6">
    <source>
        <dbReference type="Proteomes" id="UP000029224"/>
    </source>
</evidence>
<gene>
    <name evidence="5" type="ORF">JCM19240_2566</name>
</gene>
<protein>
    <submittedName>
        <fullName evidence="5">Colicin I receptor</fullName>
    </submittedName>
</protein>
<dbReference type="AlphaFoldDB" id="A0A090U0E5"/>
<dbReference type="Pfam" id="PF00593">
    <property type="entry name" value="TonB_dep_Rec_b-barrel"/>
    <property type="match status" value="1"/>
</dbReference>
<reference evidence="5 6" key="2">
    <citation type="submission" date="2014-09" db="EMBL/GenBank/DDBJ databases">
        <authorList>
            <consortium name="NBRP consortium"/>
            <person name="Sawabe T."/>
            <person name="Meirelles P."/>
            <person name="Nakanishi M."/>
            <person name="Sayaka M."/>
            <person name="Hattori M."/>
            <person name="Ohkuma M."/>
        </authorList>
    </citation>
    <scope>NUCLEOTIDE SEQUENCE [LARGE SCALE GENOMIC DNA]</scope>
    <source>
        <strain evidence="5 6">JCM 19240</strain>
    </source>
</reference>
<keyword evidence="6" id="KW-1185">Reference proteome</keyword>
<keyword evidence="5" id="KW-0675">Receptor</keyword>
<organism evidence="5 6">
    <name type="scientific">Vibrio maritimus</name>
    <dbReference type="NCBI Taxonomy" id="990268"/>
    <lineage>
        <taxon>Bacteria</taxon>
        <taxon>Pseudomonadati</taxon>
        <taxon>Pseudomonadota</taxon>
        <taxon>Gammaproteobacteria</taxon>
        <taxon>Vibrionales</taxon>
        <taxon>Vibrionaceae</taxon>
        <taxon>Vibrio</taxon>
    </lineage>
</organism>
<reference evidence="5 6" key="1">
    <citation type="submission" date="2014-09" db="EMBL/GenBank/DDBJ databases">
        <title>Vibrio maritimus JCM 19240. (C210) whole genome shotgun sequence.</title>
        <authorList>
            <person name="Sawabe T."/>
            <person name="Meirelles P."/>
            <person name="Nakanishi M."/>
            <person name="Sayaka M."/>
            <person name="Hattori M."/>
            <person name="Ohkuma M."/>
        </authorList>
    </citation>
    <scope>NUCLEOTIDE SEQUENCE [LARGE SCALE GENOMIC DNA]</scope>
    <source>
        <strain evidence="5 6">JCM 19240</strain>
    </source>
</reference>
<sequence>MTLGGEWKYTELKNLVSLTQTGKAKVNQQALFIEEQWALSQKNTLTYGVRVDMHESFSTHWSPRAYLVHYRDTKKGLNLQTFLV</sequence>
<dbReference type="GO" id="GO:0009279">
    <property type="term" value="C:cell outer membrane"/>
    <property type="evidence" value="ECO:0007669"/>
    <property type="project" value="UniProtKB-SubCell"/>
</dbReference>
<dbReference type="EMBL" id="BBMT01000011">
    <property type="protein sequence ID" value="GAL36497.1"/>
    <property type="molecule type" value="Genomic_DNA"/>
</dbReference>